<gene>
    <name evidence="2" type="ORF">ElP_46810</name>
</gene>
<feature type="region of interest" description="Disordered" evidence="1">
    <location>
        <begin position="1"/>
        <end position="28"/>
    </location>
</feature>
<name>A0A518H7D5_9BACT</name>
<evidence type="ECO:0000313" key="3">
    <source>
        <dbReference type="Proteomes" id="UP000317835"/>
    </source>
</evidence>
<organism evidence="2 3">
    <name type="scientific">Tautonia plasticadhaerens</name>
    <dbReference type="NCBI Taxonomy" id="2527974"/>
    <lineage>
        <taxon>Bacteria</taxon>
        <taxon>Pseudomonadati</taxon>
        <taxon>Planctomycetota</taxon>
        <taxon>Planctomycetia</taxon>
        <taxon>Isosphaerales</taxon>
        <taxon>Isosphaeraceae</taxon>
        <taxon>Tautonia</taxon>
    </lineage>
</organism>
<dbReference type="KEGG" id="tpla:ElP_46810"/>
<evidence type="ECO:0000313" key="2">
    <source>
        <dbReference type="EMBL" id="QDV36752.1"/>
    </source>
</evidence>
<evidence type="ECO:0000256" key="1">
    <source>
        <dbReference type="SAM" id="MobiDB-lite"/>
    </source>
</evidence>
<dbReference type="Proteomes" id="UP000317835">
    <property type="component" value="Chromosome"/>
</dbReference>
<proteinExistence type="predicted"/>
<reference evidence="2 3" key="1">
    <citation type="submission" date="2019-02" db="EMBL/GenBank/DDBJ databases">
        <title>Deep-cultivation of Planctomycetes and their phenomic and genomic characterization uncovers novel biology.</title>
        <authorList>
            <person name="Wiegand S."/>
            <person name="Jogler M."/>
            <person name="Boedeker C."/>
            <person name="Pinto D."/>
            <person name="Vollmers J."/>
            <person name="Rivas-Marin E."/>
            <person name="Kohn T."/>
            <person name="Peeters S.H."/>
            <person name="Heuer A."/>
            <person name="Rast P."/>
            <person name="Oberbeckmann S."/>
            <person name="Bunk B."/>
            <person name="Jeske O."/>
            <person name="Meyerdierks A."/>
            <person name="Storesund J.E."/>
            <person name="Kallscheuer N."/>
            <person name="Luecker S."/>
            <person name="Lage O.M."/>
            <person name="Pohl T."/>
            <person name="Merkel B.J."/>
            <person name="Hornburger P."/>
            <person name="Mueller R.-W."/>
            <person name="Bruemmer F."/>
            <person name="Labrenz M."/>
            <person name="Spormann A.M."/>
            <person name="Op den Camp H."/>
            <person name="Overmann J."/>
            <person name="Amann R."/>
            <person name="Jetten M.S.M."/>
            <person name="Mascher T."/>
            <person name="Medema M.H."/>
            <person name="Devos D.P."/>
            <person name="Kaster A.-K."/>
            <person name="Ovreas L."/>
            <person name="Rohde M."/>
            <person name="Galperin M.Y."/>
            <person name="Jogler C."/>
        </authorList>
    </citation>
    <scope>NUCLEOTIDE SEQUENCE [LARGE SCALE GENOMIC DNA]</scope>
    <source>
        <strain evidence="2 3">ElP</strain>
    </source>
</reference>
<feature type="compositionally biased region" description="Basic and acidic residues" evidence="1">
    <location>
        <begin position="274"/>
        <end position="288"/>
    </location>
</feature>
<accession>A0A518H7D5</accession>
<feature type="compositionally biased region" description="Basic residues" evidence="1">
    <location>
        <begin position="306"/>
        <end position="320"/>
    </location>
</feature>
<dbReference type="AlphaFoldDB" id="A0A518H7D5"/>
<feature type="region of interest" description="Disordered" evidence="1">
    <location>
        <begin position="256"/>
        <end position="320"/>
    </location>
</feature>
<keyword evidence="3" id="KW-1185">Reference proteome</keyword>
<protein>
    <submittedName>
        <fullName evidence="2">Uncharacterized protein</fullName>
    </submittedName>
</protein>
<dbReference type="EMBL" id="CP036426">
    <property type="protein sequence ID" value="QDV36752.1"/>
    <property type="molecule type" value="Genomic_DNA"/>
</dbReference>
<sequence length="320" mass="34861">MNPGEGAGVQSPGPLPYHPPTHHRGPLAIRGSLRSSYGDRIVTRITTPDPGDAEVRDRILQAIAGGPTAWLTPEELSFLIGLDRDETLDAVASMDLEGQLDIWERPEGIVVTLSALSAVRLGVHLVELGPKQVLRWAREGDPEPAAPRSTHVVRDPSSASFAFLVDPGPGPEALADTSHQAERYHRSPARAKVVCRSEERAAPPRPTRLIGTGLIPWPGPSIDSEVPCPACGPDPLPPNAYCLCCDRWGLDDAEPAPARKAASSRGPGNDGFLDPDRLTEQDAIERRQRKERRTARLSLRFERQRRERPHGSGRRRNAPA</sequence>